<dbReference type="NCBIfam" id="NF008941">
    <property type="entry name" value="PRK12292.2-4"/>
    <property type="match status" value="1"/>
</dbReference>
<evidence type="ECO:0000256" key="11">
    <source>
        <dbReference type="PIRSR" id="PIRSR001549-1"/>
    </source>
</evidence>
<dbReference type="GO" id="GO:0016757">
    <property type="term" value="F:glycosyltransferase activity"/>
    <property type="evidence" value="ECO:0007669"/>
    <property type="project" value="UniProtKB-KW"/>
</dbReference>
<dbReference type="GO" id="GO:0006427">
    <property type="term" value="P:histidyl-tRNA aminoacylation"/>
    <property type="evidence" value="ECO:0007669"/>
    <property type="project" value="InterPro"/>
</dbReference>
<comment type="miscellaneous">
    <text evidence="10">This function is generally fulfilled by the C-terminal part of HisG, which is missing in some bacteria such as this one.</text>
</comment>
<evidence type="ECO:0000256" key="7">
    <source>
        <dbReference type="ARBA" id="ARBA00022605"/>
    </source>
</evidence>
<dbReference type="EMBL" id="CP054706">
    <property type="protein sequence ID" value="QQK81546.1"/>
    <property type="molecule type" value="Genomic_DNA"/>
</dbReference>
<comment type="pathway">
    <text evidence="2 10">Amino-acid biosynthesis; L-histidine biosynthesis; L-histidine from 5-phospho-alpha-D-ribose 1-diphosphate: step 1/9.</text>
</comment>
<comment type="subcellular location">
    <subcellularLocation>
        <location evidence="1 10">Cytoplasm</location>
    </subcellularLocation>
</comment>
<comment type="function">
    <text evidence="9 10">Required for the first step of histidine biosynthesis. May allow the feedback regulation of ATP phosphoribosyltransferase activity by histidine.</text>
</comment>
<accession>A0A7T6ZDS4</accession>
<dbReference type="Pfam" id="PF13393">
    <property type="entry name" value="tRNA-synt_His"/>
    <property type="match status" value="1"/>
</dbReference>
<dbReference type="RefSeq" id="WP_200085972.1">
    <property type="nucleotide sequence ID" value="NZ_CP054706.1"/>
</dbReference>
<dbReference type="InterPro" id="IPR006195">
    <property type="entry name" value="aa-tRNA-synth_II"/>
</dbReference>
<dbReference type="Gene3D" id="3.30.930.10">
    <property type="entry name" value="Bira Bifunctional Protein, Domain 2"/>
    <property type="match status" value="1"/>
</dbReference>
<keyword evidence="7 10" id="KW-0028">Amino-acid biosynthesis</keyword>
<dbReference type="SUPFAM" id="SSF55681">
    <property type="entry name" value="Class II aaRS and biotin synthetases"/>
    <property type="match status" value="1"/>
</dbReference>
<dbReference type="PANTHER" id="PTHR43707:SF1">
    <property type="entry name" value="HISTIDINE--TRNA LIGASE, MITOCHONDRIAL-RELATED"/>
    <property type="match status" value="1"/>
</dbReference>
<evidence type="ECO:0000256" key="2">
    <source>
        <dbReference type="ARBA" id="ARBA00004667"/>
    </source>
</evidence>
<dbReference type="AlphaFoldDB" id="A0A7T6ZDS4"/>
<feature type="domain" description="Aminoacyl-transfer RNA synthetases class-II family profile" evidence="12">
    <location>
        <begin position="23"/>
        <end position="334"/>
    </location>
</feature>
<evidence type="ECO:0000256" key="5">
    <source>
        <dbReference type="ARBA" id="ARBA00020397"/>
    </source>
</evidence>
<keyword evidence="6 10" id="KW-0963">Cytoplasm</keyword>
<dbReference type="GO" id="GO:0004821">
    <property type="term" value="F:histidine-tRNA ligase activity"/>
    <property type="evidence" value="ECO:0007669"/>
    <property type="project" value="InterPro"/>
</dbReference>
<evidence type="ECO:0000259" key="12">
    <source>
        <dbReference type="PROSITE" id="PS50862"/>
    </source>
</evidence>
<organism evidence="13 14">
    <name type="scientific">Salicibibacter cibi</name>
    <dbReference type="NCBI Taxonomy" id="2743001"/>
    <lineage>
        <taxon>Bacteria</taxon>
        <taxon>Bacillati</taxon>
        <taxon>Bacillota</taxon>
        <taxon>Bacilli</taxon>
        <taxon>Bacillales</taxon>
        <taxon>Bacillaceae</taxon>
        <taxon>Salicibibacter</taxon>
    </lineage>
</organism>
<evidence type="ECO:0000256" key="8">
    <source>
        <dbReference type="ARBA" id="ARBA00023102"/>
    </source>
</evidence>
<dbReference type="NCBIfam" id="TIGR00443">
    <property type="entry name" value="hisZ_biosyn_reg"/>
    <property type="match status" value="1"/>
</dbReference>
<dbReference type="Gene3D" id="3.40.50.12590">
    <property type="match status" value="1"/>
</dbReference>
<keyword evidence="14" id="KW-1185">Reference proteome</keyword>
<keyword evidence="13" id="KW-0328">Glycosyltransferase</keyword>
<dbReference type="GO" id="GO:0140096">
    <property type="term" value="F:catalytic activity, acting on a protein"/>
    <property type="evidence" value="ECO:0007669"/>
    <property type="project" value="UniProtKB-ARBA"/>
</dbReference>
<dbReference type="PIRSF" id="PIRSF001549">
    <property type="entry name" value="His-tRNA_synth"/>
    <property type="match status" value="1"/>
</dbReference>
<dbReference type="InterPro" id="IPR045864">
    <property type="entry name" value="aa-tRNA-synth_II/BPL/LPL"/>
</dbReference>
<evidence type="ECO:0000256" key="6">
    <source>
        <dbReference type="ARBA" id="ARBA00022490"/>
    </source>
</evidence>
<comment type="subunit">
    <text evidence="4 10">Heteromultimer composed of HisG and HisZ subunits.</text>
</comment>
<dbReference type="PROSITE" id="PS50862">
    <property type="entry name" value="AA_TRNA_LIGASE_II"/>
    <property type="match status" value="1"/>
</dbReference>
<dbReference type="InterPro" id="IPR041715">
    <property type="entry name" value="HisRS-like_core"/>
</dbReference>
<feature type="binding site" evidence="11">
    <location>
        <position position="123"/>
    </location>
    <ligand>
        <name>L-histidine</name>
        <dbReference type="ChEBI" id="CHEBI:57595"/>
    </ligand>
</feature>
<protein>
    <recommendedName>
        <fullName evidence="5 10">ATP phosphoribosyltransferase regulatory subunit</fullName>
    </recommendedName>
</protein>
<evidence type="ECO:0000256" key="3">
    <source>
        <dbReference type="ARBA" id="ARBA00005539"/>
    </source>
</evidence>
<dbReference type="KEGG" id="scib:HUG20_17600"/>
<comment type="similarity">
    <text evidence="3 10">Belongs to the class-II aminoacyl-tRNA synthetase family. HisZ subfamily.</text>
</comment>
<evidence type="ECO:0000313" key="14">
    <source>
        <dbReference type="Proteomes" id="UP000595349"/>
    </source>
</evidence>
<feature type="binding site" evidence="11">
    <location>
        <position position="109"/>
    </location>
    <ligand>
        <name>L-histidine</name>
        <dbReference type="ChEBI" id="CHEBI:57595"/>
    </ligand>
</feature>
<keyword evidence="13" id="KW-0808">Transferase</keyword>
<feature type="binding site" evidence="11">
    <location>
        <position position="127"/>
    </location>
    <ligand>
        <name>L-histidine</name>
        <dbReference type="ChEBI" id="CHEBI:57595"/>
    </ligand>
</feature>
<evidence type="ECO:0000256" key="4">
    <source>
        <dbReference type="ARBA" id="ARBA00011496"/>
    </source>
</evidence>
<gene>
    <name evidence="10" type="primary">hisZ</name>
    <name evidence="13" type="ORF">HUG20_17600</name>
</gene>
<evidence type="ECO:0000256" key="1">
    <source>
        <dbReference type="ARBA" id="ARBA00004496"/>
    </source>
</evidence>
<dbReference type="InterPro" id="IPR004517">
    <property type="entry name" value="HisZ"/>
</dbReference>
<dbReference type="Proteomes" id="UP000595349">
    <property type="component" value="Chromosome"/>
</dbReference>
<name>A0A7T6ZDS4_9BACI</name>
<dbReference type="HAMAP" id="MF_00125">
    <property type="entry name" value="HisZ"/>
    <property type="match status" value="1"/>
</dbReference>
<proteinExistence type="inferred from homology"/>
<feature type="binding site" evidence="11">
    <location>
        <begin position="272"/>
        <end position="273"/>
    </location>
    <ligand>
        <name>L-histidine</name>
        <dbReference type="ChEBI" id="CHEBI:57595"/>
    </ligand>
</feature>
<dbReference type="Pfam" id="PF21996">
    <property type="entry name" value="HisZ-like"/>
    <property type="match status" value="1"/>
</dbReference>
<feature type="binding site" evidence="11">
    <location>
        <begin position="79"/>
        <end position="81"/>
    </location>
    <ligand>
        <name>L-histidine</name>
        <dbReference type="ChEBI" id="CHEBI:57595"/>
    </ligand>
</feature>
<evidence type="ECO:0000256" key="9">
    <source>
        <dbReference type="ARBA" id="ARBA00025246"/>
    </source>
</evidence>
<evidence type="ECO:0000256" key="10">
    <source>
        <dbReference type="HAMAP-Rule" id="MF_00125"/>
    </source>
</evidence>
<dbReference type="PANTHER" id="PTHR43707">
    <property type="entry name" value="HISTIDYL-TRNA SYNTHETASE"/>
    <property type="match status" value="1"/>
</dbReference>
<dbReference type="GO" id="GO:0000105">
    <property type="term" value="P:L-histidine biosynthetic process"/>
    <property type="evidence" value="ECO:0007669"/>
    <property type="project" value="UniProtKB-UniRule"/>
</dbReference>
<dbReference type="UniPathway" id="UPA00031">
    <property type="reaction ID" value="UER00006"/>
</dbReference>
<sequence length="396" mass="45037">MPLMFEKPLGMIDTLPALYERAREVRRYMEQETKNWGYRPIQTPSLEYYETVGNASAIRDEQLFKLLDREGQTLVLRPDMTAPIARVISSSMKEEPLPLRLFYCNALYRAQQHEGGRRAEFDQFGIELVGDDSMNADGEVLALLTSNLRASGLSPFRLAVGHIKYMNALFEEIIEDSKIAEALRRYLYEKNFVGYRQRVDQLEISEADKSRLHQLQRLRGGPEVLDRAKTLAHSSKAHHAINDLEDLWEILKDLGVQDVIQIDLNLVGQIDYYTGIVFEGYGGALGFPLASGGRYDELLEKFGRPASATGFGIRLDRLLEALNHINEGYSQNRPTLILFNKKRQQEALQEANRRRNNGEAIVVQNIESVPDIDAFTEKYPEVVSFTDGSERGSSDE</sequence>
<dbReference type="GO" id="GO:0005737">
    <property type="term" value="C:cytoplasm"/>
    <property type="evidence" value="ECO:0007669"/>
    <property type="project" value="UniProtKB-SubCell"/>
</dbReference>
<dbReference type="InterPro" id="IPR004516">
    <property type="entry name" value="HisRS/HisZ"/>
</dbReference>
<reference evidence="13 14" key="1">
    <citation type="submission" date="2020-06" db="EMBL/GenBank/DDBJ databases">
        <title>Genomic analysis of Salicibibacter sp. NKC21-4.</title>
        <authorList>
            <person name="Oh Y.J."/>
        </authorList>
    </citation>
    <scope>NUCLEOTIDE SEQUENCE [LARGE SCALE GENOMIC DNA]</scope>
    <source>
        <strain evidence="13 14">NKC21-4</strain>
    </source>
</reference>
<evidence type="ECO:0000313" key="13">
    <source>
        <dbReference type="EMBL" id="QQK81546.1"/>
    </source>
</evidence>
<dbReference type="InterPro" id="IPR053846">
    <property type="entry name" value="HisZ-C"/>
</dbReference>
<keyword evidence="8 10" id="KW-0368">Histidine biosynthesis</keyword>
<dbReference type="CDD" id="cd00773">
    <property type="entry name" value="HisRS-like_core"/>
    <property type="match status" value="1"/>
</dbReference>